<evidence type="ECO:0008006" key="3">
    <source>
        <dbReference type="Google" id="ProtNLM"/>
    </source>
</evidence>
<dbReference type="InterPro" id="IPR021513">
    <property type="entry name" value="Phage_RSL1_Orf186"/>
</dbReference>
<gene>
    <name evidence="1" type="ORF">Cflav_PD2495</name>
</gene>
<organism evidence="1 2">
    <name type="scientific">Pedosphaera parvula (strain Ellin514)</name>
    <dbReference type="NCBI Taxonomy" id="320771"/>
    <lineage>
        <taxon>Bacteria</taxon>
        <taxon>Pseudomonadati</taxon>
        <taxon>Verrucomicrobiota</taxon>
        <taxon>Pedosphaerae</taxon>
        <taxon>Pedosphaerales</taxon>
        <taxon>Pedosphaeraceae</taxon>
        <taxon>Pedosphaera</taxon>
    </lineage>
</organism>
<reference evidence="1 2" key="1">
    <citation type="journal article" date="2011" name="J. Bacteriol.">
        <title>Genome sequence of 'Pedosphaera parvula' Ellin514, an aerobic Verrucomicrobial isolate from pasture soil.</title>
        <authorList>
            <person name="Kant R."/>
            <person name="van Passel M.W."/>
            <person name="Sangwan P."/>
            <person name="Palva A."/>
            <person name="Lucas S."/>
            <person name="Copeland A."/>
            <person name="Lapidus A."/>
            <person name="Glavina Del Rio T."/>
            <person name="Dalin E."/>
            <person name="Tice H."/>
            <person name="Bruce D."/>
            <person name="Goodwin L."/>
            <person name="Pitluck S."/>
            <person name="Chertkov O."/>
            <person name="Larimer F.W."/>
            <person name="Land M.L."/>
            <person name="Hauser L."/>
            <person name="Brettin T.S."/>
            <person name="Detter J.C."/>
            <person name="Han S."/>
            <person name="de Vos W.M."/>
            <person name="Janssen P.H."/>
            <person name="Smidt H."/>
        </authorList>
    </citation>
    <scope>NUCLEOTIDE SEQUENCE [LARGE SCALE GENOMIC DNA]</scope>
    <source>
        <strain evidence="1 2">Ellin514</strain>
    </source>
</reference>
<dbReference type="EMBL" id="ABOX02000026">
    <property type="protein sequence ID" value="EEF59588.1"/>
    <property type="molecule type" value="Genomic_DNA"/>
</dbReference>
<evidence type="ECO:0000313" key="2">
    <source>
        <dbReference type="Proteomes" id="UP000003688"/>
    </source>
</evidence>
<dbReference type="OrthoDB" id="9807263at2"/>
<dbReference type="RefSeq" id="WP_007416431.1">
    <property type="nucleotide sequence ID" value="NZ_ABOX02000026.1"/>
</dbReference>
<protein>
    <recommendedName>
        <fullName evidence="3">DUF3175 domain-containing protein</fullName>
    </recommendedName>
</protein>
<dbReference type="AlphaFoldDB" id="B9XKU5"/>
<dbReference type="STRING" id="320771.Cflav_PD2495"/>
<dbReference type="Pfam" id="PF11373">
    <property type="entry name" value="DUF3175"/>
    <property type="match status" value="1"/>
</dbReference>
<accession>B9XKU5</accession>
<name>B9XKU5_PEDPL</name>
<dbReference type="Proteomes" id="UP000003688">
    <property type="component" value="Unassembled WGS sequence"/>
</dbReference>
<sequence length="95" mass="10826">MKSRSNKKRWSGEVTRHSNALDLEPNVFKQSSPHRIALSLKHSAEASTRRKASPYQSAMSMLNFYINRAGGNLSAKQKKSLVRAKSELRKVFHQE</sequence>
<proteinExistence type="predicted"/>
<evidence type="ECO:0000313" key="1">
    <source>
        <dbReference type="EMBL" id="EEF59588.1"/>
    </source>
</evidence>
<keyword evidence="2" id="KW-1185">Reference proteome</keyword>
<comment type="caution">
    <text evidence="1">The sequence shown here is derived from an EMBL/GenBank/DDBJ whole genome shotgun (WGS) entry which is preliminary data.</text>
</comment>